<protein>
    <submittedName>
        <fullName evidence="1">Uncharacterized protein</fullName>
    </submittedName>
</protein>
<evidence type="ECO:0000313" key="1">
    <source>
        <dbReference type="EMBL" id="MSS84497.1"/>
    </source>
</evidence>
<organism evidence="1 2">
    <name type="scientific">Scrofimicrobium canadense</name>
    <dbReference type="NCBI Taxonomy" id="2652290"/>
    <lineage>
        <taxon>Bacteria</taxon>
        <taxon>Bacillati</taxon>
        <taxon>Actinomycetota</taxon>
        <taxon>Actinomycetes</taxon>
        <taxon>Actinomycetales</taxon>
        <taxon>Actinomycetaceae</taxon>
        <taxon>Scrofimicrobium</taxon>
    </lineage>
</organism>
<keyword evidence="2" id="KW-1185">Reference proteome</keyword>
<dbReference type="RefSeq" id="WP_206192569.1">
    <property type="nucleotide sequence ID" value="NZ_VULO01000007.1"/>
</dbReference>
<name>A0A6N7VRU4_9ACTO</name>
<dbReference type="Proteomes" id="UP000470875">
    <property type="component" value="Unassembled WGS sequence"/>
</dbReference>
<dbReference type="AlphaFoldDB" id="A0A6N7VRU4"/>
<proteinExistence type="predicted"/>
<accession>A0A6N7VRU4</accession>
<dbReference type="EMBL" id="VULO01000007">
    <property type="protein sequence ID" value="MSS84497.1"/>
    <property type="molecule type" value="Genomic_DNA"/>
</dbReference>
<gene>
    <name evidence="1" type="ORF">FYJ24_06910</name>
</gene>
<reference evidence="1 2" key="1">
    <citation type="submission" date="2019-08" db="EMBL/GenBank/DDBJ databases">
        <title>In-depth cultivation of the pig gut microbiome towards novel bacterial diversity and tailored functional studies.</title>
        <authorList>
            <person name="Wylensek D."/>
            <person name="Hitch T.C.A."/>
            <person name="Clavel T."/>
        </authorList>
    </citation>
    <scope>NUCLEOTIDE SEQUENCE [LARGE SCALE GENOMIC DNA]</scope>
    <source>
        <strain evidence="1 2">WB03_NA08</strain>
    </source>
</reference>
<sequence>MPWTPVEQVSAIRYDQDVVQGGDDQGRLPFGLDSVIDSVDSDGAIGVCDSESVDKALRFWVPWFSDWVDQPPTYREQPGAWMLQQLQENPVFTNVNGWHLNEDGTQDDYGLQCQTAWDDYCEELKIIHHKVAHATGNAPLNRGLCPKCKRGNMLQQPLPKRGYDDEATCSNKDCGNRIPAEHIPAFQAAALKHVTTTDDTGDTWIYGKQAIELYSGSLTWAHLRDWHKAGKLDRKGNKKHYAYPLAQINDLVSSQ</sequence>
<comment type="caution">
    <text evidence="1">The sequence shown here is derived from an EMBL/GenBank/DDBJ whole genome shotgun (WGS) entry which is preliminary data.</text>
</comment>
<evidence type="ECO:0000313" key="2">
    <source>
        <dbReference type="Proteomes" id="UP000470875"/>
    </source>
</evidence>